<name>A0A8H3TXC6_9TREE</name>
<feature type="region of interest" description="Disordered" evidence="1">
    <location>
        <begin position="121"/>
        <end position="163"/>
    </location>
</feature>
<dbReference type="AlphaFoldDB" id="A0A8H3TXC6"/>
<sequence length="163" mass="18541">MSQTNNVTTYGSEDDAASCFTEARGTTTCDGSSIEALEKSLRDIDSRMSCIEEQLNDTINPALRLLSTSQWSIQGKVSAFFQSRGQRENRSLLMERKDNLGKEHDELRDRYQKTALEIRRLKQERENDQRTAPTPTADGQIQQWLYSSSPKETEGLNNKECGR</sequence>
<feature type="compositionally biased region" description="Polar residues" evidence="1">
    <location>
        <begin position="130"/>
        <end position="150"/>
    </location>
</feature>
<evidence type="ECO:0000313" key="3">
    <source>
        <dbReference type="Proteomes" id="UP000620104"/>
    </source>
</evidence>
<evidence type="ECO:0000256" key="1">
    <source>
        <dbReference type="SAM" id="MobiDB-lite"/>
    </source>
</evidence>
<keyword evidence="3" id="KW-1185">Reference proteome</keyword>
<organism evidence="2 3">
    <name type="scientific">Naganishia liquefaciens</name>
    <dbReference type="NCBI Taxonomy" id="104408"/>
    <lineage>
        <taxon>Eukaryota</taxon>
        <taxon>Fungi</taxon>
        <taxon>Dikarya</taxon>
        <taxon>Basidiomycota</taxon>
        <taxon>Agaricomycotina</taxon>
        <taxon>Tremellomycetes</taxon>
        <taxon>Filobasidiales</taxon>
        <taxon>Filobasidiaceae</taxon>
        <taxon>Naganishia</taxon>
    </lineage>
</organism>
<dbReference type="EMBL" id="BLZA01000032">
    <property type="protein sequence ID" value="GHJ88955.1"/>
    <property type="molecule type" value="Genomic_DNA"/>
</dbReference>
<proteinExistence type="predicted"/>
<accession>A0A8H3TXC6</accession>
<dbReference type="Proteomes" id="UP000620104">
    <property type="component" value="Unassembled WGS sequence"/>
</dbReference>
<evidence type="ECO:0000313" key="2">
    <source>
        <dbReference type="EMBL" id="GHJ88955.1"/>
    </source>
</evidence>
<gene>
    <name evidence="2" type="ORF">NliqN6_5357</name>
</gene>
<reference evidence="2" key="1">
    <citation type="submission" date="2020-07" db="EMBL/GenBank/DDBJ databases">
        <title>Draft Genome Sequence of a Deep-Sea Yeast, Naganishia (Cryptococcus) liquefaciens strain N6.</title>
        <authorList>
            <person name="Han Y.W."/>
            <person name="Kajitani R."/>
            <person name="Morimoto H."/>
            <person name="Parhat M."/>
            <person name="Tsubouchi H."/>
            <person name="Bakenova O."/>
            <person name="Ogata M."/>
            <person name="Argunhan B."/>
            <person name="Aoki R."/>
            <person name="Kajiwara S."/>
            <person name="Itoh T."/>
            <person name="Iwasaki H."/>
        </authorList>
    </citation>
    <scope>NUCLEOTIDE SEQUENCE</scope>
    <source>
        <strain evidence="2">N6</strain>
    </source>
</reference>
<comment type="caution">
    <text evidence="2">The sequence shown here is derived from an EMBL/GenBank/DDBJ whole genome shotgun (WGS) entry which is preliminary data.</text>
</comment>
<protein>
    <submittedName>
        <fullName evidence="2">Uncharacterized protein</fullName>
    </submittedName>
</protein>